<evidence type="ECO:0000313" key="2">
    <source>
        <dbReference type="EMBL" id="ABR17332.1"/>
    </source>
</evidence>
<keyword evidence="1" id="KW-0472">Membrane</keyword>
<feature type="transmembrane region" description="Helical" evidence="1">
    <location>
        <begin position="41"/>
        <end position="60"/>
    </location>
</feature>
<keyword evidence="1" id="KW-1133">Transmembrane helix</keyword>
<accession>B8LNV2</accession>
<organism evidence="2">
    <name type="scientific">Picea sitchensis</name>
    <name type="common">Sitka spruce</name>
    <name type="synonym">Pinus sitchensis</name>
    <dbReference type="NCBI Taxonomy" id="3332"/>
    <lineage>
        <taxon>Eukaryota</taxon>
        <taxon>Viridiplantae</taxon>
        <taxon>Streptophyta</taxon>
        <taxon>Embryophyta</taxon>
        <taxon>Tracheophyta</taxon>
        <taxon>Spermatophyta</taxon>
        <taxon>Pinopsida</taxon>
        <taxon>Pinidae</taxon>
        <taxon>Conifers I</taxon>
        <taxon>Pinales</taxon>
        <taxon>Pinaceae</taxon>
        <taxon>Picea</taxon>
    </lineage>
</organism>
<protein>
    <submittedName>
        <fullName evidence="2">Uncharacterized protein</fullName>
    </submittedName>
</protein>
<sequence>MHRKTRKRDHRWESNPGPQQFVLRAITPTPPLDRNLDTNFSYAYISLVAYCYYVCIFDMVSRDSRKSNRFGVEIKNTKRLQKTNHNKSFFSFFY</sequence>
<proteinExistence type="evidence at transcript level"/>
<dbReference type="AlphaFoldDB" id="B8LNV2"/>
<dbReference type="EMBL" id="EF677512">
    <property type="protein sequence ID" value="ABR17332.1"/>
    <property type="molecule type" value="mRNA"/>
</dbReference>
<evidence type="ECO:0000256" key="1">
    <source>
        <dbReference type="SAM" id="Phobius"/>
    </source>
</evidence>
<keyword evidence="1" id="KW-0812">Transmembrane</keyword>
<name>B8LNV2_PICSI</name>
<reference evidence="2" key="1">
    <citation type="submission" date="2007-06" db="EMBL/GenBank/DDBJ databases">
        <title>Full length cDNA sequences from Sitka Spruce (Picea sitchensis).</title>
        <authorList>
            <person name="Ralph S.G."/>
            <person name="Chun H.E."/>
            <person name="Liao N."/>
            <person name="Ali J."/>
            <person name="Reid K."/>
            <person name="Kolosova N."/>
            <person name="Cooper N."/>
            <person name="Cullis C."/>
            <person name="Jancsik S."/>
            <person name="Moore R."/>
            <person name="Mayo M."/>
            <person name="Wagner S."/>
            <person name="Holt R.A."/>
            <person name="Jones S.J.M."/>
            <person name="Marra M.A."/>
            <person name="Ritland C.E."/>
            <person name="Ritland K."/>
            <person name="Bohlmann J."/>
        </authorList>
    </citation>
    <scope>NUCLEOTIDE SEQUENCE</scope>
    <source>
        <tissue evidence="2">Green portion of the leader tissue</tissue>
    </source>
</reference>